<sequence length="364" mass="41381">MKFLSRHGDLPSKPELLKRFSVFGKINASRTDVNQEESSGKIVFLQSIDAVRAYQFARSRKFTLGRSKVMYQLDPFEGGNELNKVPVAQTPQKSVLSPRACLKNHGSHYQTERNPKSFFLGPPLIAPPIHLSLSWRFISKDGEKKFGQNDEDTQTGDTQQAEYKTVVFWDINRCPLPAVSDCRIGGRIDSALMKLGYTGPLTAIGDLDGIPIQVLRVLSSGIGFKHLGQGIWKHCERFYVWGRFNEQELTIMVISDSLGLSCLDYVFAMLQKKRSGNKYNILVAYKLPLPKHAMEISAEWRWDFLLKQDLVTPDTKQGTRRQVLQDPLCFCQLCKFPCQSFEIFTTHLKGTEHALTKEEKCKKV</sequence>
<gene>
    <name evidence="1" type="ORF">ANE_LOCUS4279</name>
</gene>
<accession>A0A565AYB1</accession>
<dbReference type="PANTHER" id="PTHR35491:SF12">
    <property type="entry name" value="RRM DOMAIN-CONTAINING PROTEIN"/>
    <property type="match status" value="1"/>
</dbReference>
<evidence type="ECO:0000313" key="1">
    <source>
        <dbReference type="EMBL" id="VVA93834.1"/>
    </source>
</evidence>
<dbReference type="Proteomes" id="UP000489600">
    <property type="component" value="Unassembled WGS sequence"/>
</dbReference>
<keyword evidence="2" id="KW-1185">Reference proteome</keyword>
<evidence type="ECO:0008006" key="3">
    <source>
        <dbReference type="Google" id="ProtNLM"/>
    </source>
</evidence>
<protein>
    <recommendedName>
        <fullName evidence="3">RRM domain-containing protein</fullName>
    </recommendedName>
</protein>
<dbReference type="OrthoDB" id="1066671at2759"/>
<dbReference type="CDD" id="cd10910">
    <property type="entry name" value="PIN_limkain_b1_N_like"/>
    <property type="match status" value="1"/>
</dbReference>
<organism evidence="1 2">
    <name type="scientific">Arabis nemorensis</name>
    <dbReference type="NCBI Taxonomy" id="586526"/>
    <lineage>
        <taxon>Eukaryota</taxon>
        <taxon>Viridiplantae</taxon>
        <taxon>Streptophyta</taxon>
        <taxon>Embryophyta</taxon>
        <taxon>Tracheophyta</taxon>
        <taxon>Spermatophyta</taxon>
        <taxon>Magnoliopsida</taxon>
        <taxon>eudicotyledons</taxon>
        <taxon>Gunneridae</taxon>
        <taxon>Pentapetalae</taxon>
        <taxon>rosids</taxon>
        <taxon>malvids</taxon>
        <taxon>Brassicales</taxon>
        <taxon>Brassicaceae</taxon>
        <taxon>Arabideae</taxon>
        <taxon>Arabis</taxon>
    </lineage>
</organism>
<dbReference type="PANTHER" id="PTHR35491">
    <property type="entry name" value="OS12G0638500-LIKE PROTEIN"/>
    <property type="match status" value="1"/>
</dbReference>
<reference evidence="1" key="1">
    <citation type="submission" date="2019-07" db="EMBL/GenBank/DDBJ databases">
        <authorList>
            <person name="Dittberner H."/>
        </authorList>
    </citation>
    <scope>NUCLEOTIDE SEQUENCE [LARGE SCALE GENOMIC DNA]</scope>
</reference>
<comment type="caution">
    <text evidence="1">The sequence shown here is derived from an EMBL/GenBank/DDBJ whole genome shotgun (WGS) entry which is preliminary data.</text>
</comment>
<dbReference type="EMBL" id="CABITT030000002">
    <property type="protein sequence ID" value="VVA93834.1"/>
    <property type="molecule type" value="Genomic_DNA"/>
</dbReference>
<name>A0A565AYB1_9BRAS</name>
<dbReference type="AlphaFoldDB" id="A0A565AYB1"/>
<evidence type="ECO:0000313" key="2">
    <source>
        <dbReference type="Proteomes" id="UP000489600"/>
    </source>
</evidence>
<proteinExistence type="predicted"/>